<keyword evidence="1" id="KW-0597">Phosphoprotein</keyword>
<dbReference type="SUPFAM" id="SSF52172">
    <property type="entry name" value="CheY-like"/>
    <property type="match status" value="1"/>
</dbReference>
<reference evidence="3 4" key="1">
    <citation type="submission" date="2018-12" db="EMBL/GenBank/DDBJ databases">
        <authorList>
            <person name="Criscuolo A."/>
        </authorList>
    </citation>
    <scope>NUCLEOTIDE SEQUENCE [LARGE SCALE GENOMIC DNA]</scope>
    <source>
        <strain evidence="3">ACIP1116281</strain>
    </source>
</reference>
<dbReference type="InterPro" id="IPR011006">
    <property type="entry name" value="CheY-like_superfamily"/>
</dbReference>
<evidence type="ECO:0000256" key="1">
    <source>
        <dbReference type="PROSITE-ProRule" id="PRU00169"/>
    </source>
</evidence>
<feature type="modified residue" description="4-aspartylphosphate" evidence="1">
    <location>
        <position position="67"/>
    </location>
</feature>
<name>A0A3S4DRM1_9HYPH</name>
<dbReference type="GO" id="GO:0000160">
    <property type="term" value="P:phosphorelay signal transduction system"/>
    <property type="evidence" value="ECO:0007669"/>
    <property type="project" value="InterPro"/>
</dbReference>
<sequence length="148" mass="15671">MSAASHDNSFIALIDDDGHSAYLLTRMLLGQGSPDVRHLGDAASGEAALLALLADAGGDWPDLVIVDLKSHSGANLEFLARNQALLRQKGVRIAVMAQISGLQAREALLAAGATAVFCRHAELDAYRHEAADIVSFWAQPQRPDAVGM</sequence>
<dbReference type="InterPro" id="IPR001789">
    <property type="entry name" value="Sig_transdc_resp-reg_receiver"/>
</dbReference>
<accession>A0A3S4DRM1</accession>
<dbReference type="AlphaFoldDB" id="A0A3S4DRM1"/>
<keyword evidence="4" id="KW-1185">Reference proteome</keyword>
<protein>
    <recommendedName>
        <fullName evidence="2">Response regulatory domain-containing protein</fullName>
    </recommendedName>
</protein>
<dbReference type="Gene3D" id="3.40.50.2300">
    <property type="match status" value="1"/>
</dbReference>
<dbReference type="OrthoDB" id="7960398at2"/>
<organism evidence="3 4">
    <name type="scientific">Devosia equisanguinis</name>
    <dbReference type="NCBI Taxonomy" id="2490941"/>
    <lineage>
        <taxon>Bacteria</taxon>
        <taxon>Pseudomonadati</taxon>
        <taxon>Pseudomonadota</taxon>
        <taxon>Alphaproteobacteria</taxon>
        <taxon>Hyphomicrobiales</taxon>
        <taxon>Devosiaceae</taxon>
        <taxon>Devosia</taxon>
    </lineage>
</organism>
<evidence type="ECO:0000313" key="3">
    <source>
        <dbReference type="EMBL" id="VDS05627.1"/>
    </source>
</evidence>
<dbReference type="EMBL" id="UZWD01000034">
    <property type="protein sequence ID" value="VDS05627.1"/>
    <property type="molecule type" value="Genomic_DNA"/>
</dbReference>
<evidence type="ECO:0000313" key="4">
    <source>
        <dbReference type="Proteomes" id="UP000268844"/>
    </source>
</evidence>
<dbReference type="Proteomes" id="UP000268844">
    <property type="component" value="Unassembled WGS sequence"/>
</dbReference>
<dbReference type="PROSITE" id="PS50110">
    <property type="entry name" value="RESPONSE_REGULATORY"/>
    <property type="match status" value="1"/>
</dbReference>
<feature type="domain" description="Response regulatory" evidence="2">
    <location>
        <begin position="10"/>
        <end position="134"/>
    </location>
</feature>
<dbReference type="RefSeq" id="WP_126151158.1">
    <property type="nucleotide sequence ID" value="NZ_JBHTMH010000005.1"/>
</dbReference>
<evidence type="ECO:0000259" key="2">
    <source>
        <dbReference type="PROSITE" id="PS50110"/>
    </source>
</evidence>
<gene>
    <name evidence="3" type="ORF">DEVEQU_02769</name>
</gene>
<proteinExistence type="predicted"/>